<comment type="caution">
    <text evidence="6">The sequence shown here is derived from an EMBL/GenBank/DDBJ whole genome shotgun (WGS) entry which is preliminary data.</text>
</comment>
<evidence type="ECO:0000256" key="2">
    <source>
        <dbReference type="ARBA" id="ARBA00022692"/>
    </source>
</evidence>
<accession>A0ABW3LB11</accession>
<evidence type="ECO:0000313" key="7">
    <source>
        <dbReference type="Proteomes" id="UP001597109"/>
    </source>
</evidence>
<dbReference type="InterPro" id="IPR019109">
    <property type="entry name" value="MamF_MmsF"/>
</dbReference>
<feature type="transmembrane region" description="Helical" evidence="5">
    <location>
        <begin position="75"/>
        <end position="92"/>
    </location>
</feature>
<keyword evidence="4 5" id="KW-0472">Membrane</keyword>
<sequence length="140" mass="16069">MGENDFKLPEEKRIQDFECQTVFKRPTNSNIRLPAETSFGLSENVAGSLTYLFGFISGFLMLIMERENHFVRYHALQSIYITVVFVSVYLLLGALPIIGWISTMALISAGMVLWIILMLDAYKGRYTRMLYISDLVNKQL</sequence>
<keyword evidence="7" id="KW-1185">Reference proteome</keyword>
<feature type="transmembrane region" description="Helical" evidence="5">
    <location>
        <begin position="98"/>
        <end position="119"/>
    </location>
</feature>
<dbReference type="EMBL" id="JBHTKI010000008">
    <property type="protein sequence ID" value="MFD1031280.1"/>
    <property type="molecule type" value="Genomic_DNA"/>
</dbReference>
<dbReference type="RefSeq" id="WP_144837976.1">
    <property type="nucleotide sequence ID" value="NZ_JBHTKI010000008.1"/>
</dbReference>
<protein>
    <submittedName>
        <fullName evidence="6">DUF4870 domain-containing protein</fullName>
    </submittedName>
</protein>
<dbReference type="PANTHER" id="PTHR36460:SF1">
    <property type="entry name" value="UPF0132 DOMAIN PROTEIN (AFU_ORTHOLOGUE AFUA_3G10255)"/>
    <property type="match status" value="1"/>
</dbReference>
<name>A0ABW3LB11_9BACL</name>
<dbReference type="PANTHER" id="PTHR36460">
    <property type="entry name" value="UPF0132 DOMAIN PROTEIN (AFU_ORTHOLOGUE AFUA_3G10255)"/>
    <property type="match status" value="1"/>
</dbReference>
<feature type="transmembrane region" description="Helical" evidence="5">
    <location>
        <begin position="45"/>
        <end position="63"/>
    </location>
</feature>
<evidence type="ECO:0000256" key="4">
    <source>
        <dbReference type="ARBA" id="ARBA00023136"/>
    </source>
</evidence>
<evidence type="ECO:0000256" key="5">
    <source>
        <dbReference type="SAM" id="Phobius"/>
    </source>
</evidence>
<evidence type="ECO:0000256" key="1">
    <source>
        <dbReference type="ARBA" id="ARBA00004141"/>
    </source>
</evidence>
<gene>
    <name evidence="6" type="ORF">ACFQ1X_07500</name>
</gene>
<keyword evidence="3 5" id="KW-1133">Transmembrane helix</keyword>
<organism evidence="6 7">
    <name type="scientific">Metaplanococcus flavidus</name>
    <dbReference type="NCBI Taxonomy" id="569883"/>
    <lineage>
        <taxon>Bacteria</taxon>
        <taxon>Bacillati</taxon>
        <taxon>Bacillota</taxon>
        <taxon>Bacilli</taxon>
        <taxon>Bacillales</taxon>
        <taxon>Caryophanaceae</taxon>
        <taxon>Metaplanococcus</taxon>
    </lineage>
</organism>
<comment type="subcellular location">
    <subcellularLocation>
        <location evidence="1">Membrane</location>
        <topology evidence="1">Multi-pass membrane protein</topology>
    </subcellularLocation>
</comment>
<evidence type="ECO:0000313" key="6">
    <source>
        <dbReference type="EMBL" id="MFD1031280.1"/>
    </source>
</evidence>
<proteinExistence type="predicted"/>
<dbReference type="Proteomes" id="UP001597109">
    <property type="component" value="Unassembled WGS sequence"/>
</dbReference>
<reference evidence="7" key="1">
    <citation type="journal article" date="2019" name="Int. J. Syst. Evol. Microbiol.">
        <title>The Global Catalogue of Microorganisms (GCM) 10K type strain sequencing project: providing services to taxonomists for standard genome sequencing and annotation.</title>
        <authorList>
            <consortium name="The Broad Institute Genomics Platform"/>
            <consortium name="The Broad Institute Genome Sequencing Center for Infectious Disease"/>
            <person name="Wu L."/>
            <person name="Ma J."/>
        </authorList>
    </citation>
    <scope>NUCLEOTIDE SEQUENCE [LARGE SCALE GENOMIC DNA]</scope>
    <source>
        <strain evidence="7">CCUG 56756</strain>
    </source>
</reference>
<evidence type="ECO:0000256" key="3">
    <source>
        <dbReference type="ARBA" id="ARBA00022989"/>
    </source>
</evidence>
<keyword evidence="2 5" id="KW-0812">Transmembrane</keyword>
<dbReference type="Pfam" id="PF09685">
    <property type="entry name" value="MamF_MmsF"/>
    <property type="match status" value="1"/>
</dbReference>